<feature type="transmembrane region" description="Helical" evidence="2">
    <location>
        <begin position="352"/>
        <end position="372"/>
    </location>
</feature>
<dbReference type="Proteomes" id="UP000258309">
    <property type="component" value="Unassembled WGS sequence"/>
</dbReference>
<reference evidence="3 4" key="1">
    <citation type="submission" date="2018-05" db="EMBL/GenBank/DDBJ databases">
        <title>Draft genome sequence of Scytalidium lignicola DSM 105466, a ubiquitous saprotrophic fungus.</title>
        <authorList>
            <person name="Buettner E."/>
            <person name="Gebauer A.M."/>
            <person name="Hofrichter M."/>
            <person name="Liers C."/>
            <person name="Kellner H."/>
        </authorList>
    </citation>
    <scope>NUCLEOTIDE SEQUENCE [LARGE SCALE GENOMIC DNA]</scope>
    <source>
        <strain evidence="3 4">DSM 105466</strain>
    </source>
</reference>
<gene>
    <name evidence="3" type="ORF">B7463_g5186</name>
</gene>
<sequence>MDNSAEVFAKLSNLCARPSFYNCIRSYPSQFRPLVEKELWHGEKFNIGINRGLYEGPQEFVKAMAENKAKFIRAYARPRMNYARSLTEPESPDEMPNLLDKYLQLTAAMTISLLSSPPLDAGAYRLIRFLARSESTDHESVSGSVERSESPVITDNSHERSVLGGPVDREAELWALWESLDSTFKVWETTISKADLYKAVRTGALCVVVRSEFWKPKEGDSITGVKIKHLDESTDHNAVTKSEKSLLSPTTGPNALKKFSWAVEIPEMFQEGNISPLVKSNRTIHGVHRMPEYSEYAFAILPSNGFVESNNKDIVISHPQGVIQAIVSIVQICFATATLYNSRGNQIDQYGYAAFGLSVLPYVIMSIVNLLGNVLTPDFATLYLVRSLEMEEAEKRGYRFEGIIVAPSTDVGTHSTSNDQADAIRIEESAFVEWYENLSTIDLMRILNGDKIAGVTTDLHIPAATHFKTEGPRVWSGRKYRIIMGFITCIMMPIPFAVVAGLTHYHPGHSTTS</sequence>
<keyword evidence="4" id="KW-1185">Reference proteome</keyword>
<evidence type="ECO:0000256" key="1">
    <source>
        <dbReference type="SAM" id="MobiDB-lite"/>
    </source>
</evidence>
<feature type="non-terminal residue" evidence="3">
    <location>
        <position position="513"/>
    </location>
</feature>
<protein>
    <submittedName>
        <fullName evidence="3">Uncharacterized protein</fullName>
    </submittedName>
</protein>
<accession>A0A3E2HDF2</accession>
<proteinExistence type="predicted"/>
<feature type="transmembrane region" description="Helical" evidence="2">
    <location>
        <begin position="482"/>
        <end position="505"/>
    </location>
</feature>
<evidence type="ECO:0000313" key="4">
    <source>
        <dbReference type="Proteomes" id="UP000258309"/>
    </source>
</evidence>
<comment type="caution">
    <text evidence="3">The sequence shown here is derived from an EMBL/GenBank/DDBJ whole genome shotgun (WGS) entry which is preliminary data.</text>
</comment>
<dbReference type="OrthoDB" id="5406607at2759"/>
<evidence type="ECO:0000256" key="2">
    <source>
        <dbReference type="SAM" id="Phobius"/>
    </source>
</evidence>
<feature type="non-terminal residue" evidence="3">
    <location>
        <position position="1"/>
    </location>
</feature>
<keyword evidence="2" id="KW-1133">Transmembrane helix</keyword>
<name>A0A3E2HDF2_SCYLI</name>
<keyword evidence="2" id="KW-0472">Membrane</keyword>
<dbReference type="EMBL" id="NCSJ02000082">
    <property type="protein sequence ID" value="RFU31183.1"/>
    <property type="molecule type" value="Genomic_DNA"/>
</dbReference>
<keyword evidence="2" id="KW-0812">Transmembrane</keyword>
<dbReference type="AlphaFoldDB" id="A0A3E2HDF2"/>
<evidence type="ECO:0000313" key="3">
    <source>
        <dbReference type="EMBL" id="RFU31183.1"/>
    </source>
</evidence>
<organism evidence="3 4">
    <name type="scientific">Scytalidium lignicola</name>
    <name type="common">Hyphomycete</name>
    <dbReference type="NCBI Taxonomy" id="5539"/>
    <lineage>
        <taxon>Eukaryota</taxon>
        <taxon>Fungi</taxon>
        <taxon>Dikarya</taxon>
        <taxon>Ascomycota</taxon>
        <taxon>Pezizomycotina</taxon>
        <taxon>Leotiomycetes</taxon>
        <taxon>Leotiomycetes incertae sedis</taxon>
        <taxon>Scytalidium</taxon>
    </lineage>
</organism>
<feature type="region of interest" description="Disordered" evidence="1">
    <location>
        <begin position="138"/>
        <end position="161"/>
    </location>
</feature>